<sequence>MNAQFQPAESDVNNFLSLVGNVISRQEAVARLKGNNNSIDQAIGEYYDSPDNSKYRWDEGQFNSGREGEYNNHNISFDIHAPDDPGPFPQHFDGGPSRPPSRTSNSKSPLSRVIDLTSAAAAADPRSSADHDYNGDLELEQALAASRAEAGMPPQESGITGTEVKHFGPANRSEYEQGQWDMVPTGSSSAREILSDPEPADRKREPGAPAFLKPSSNDTRLNAIVTIYHEIPLARSLFLNSEDHMQNYGFDPEWWSGKMIDNQAGDMDDENYPLETCDRELQRLMAFLDNTERSYGSVEPLEERSDVKKARDTHPFLPAAMFLAWKDALETRDPTIAENIFSTGVPSEERETKEDEQAFAILELDLPPKDSTQETLYDIADEVLWPQLGSLEYSECPYLSRIAPIISFRIDGVGDRKAIEVPLVWYPDRYLKSGRQPALDMRLQKREVEKELNRIRTLEEKLSFIPTKTGKIVKVQELFKACLKHDLAELEESEDLLNDADVDMMSSRSSQRQTVGRLSEDMQNILSSIDKKLLSLEEEKQKAREELRKLSKLFTEPSSDPDAPQLHRYTLRGVSTSKSTFYVCRRPMPDLIDMDLDVPDQWWRIYCAPMGYSPMTVEKTTEENVIKAAKESKNMILVYANEDAMNVLRYNHALPKPLETFVKFDNRSFKSEFQGSEESGTVNGDYQNVAGDTLPVGLSSPGKRKYDESSLVNQDSNPYARVNVTARELRNYGELDALSTQQEPPPYSGVDGLAQQIPPDHEVIMGVDPSSIDDTGFETPPPPQEMQERSGMPMLSRATSGQDNPIPIDSMDLIMDDDTVAGESAAVKYVGFVE</sequence>
<feature type="coiled-coil region" evidence="1">
    <location>
        <begin position="441"/>
        <end position="556"/>
    </location>
</feature>
<name>A0A1E1KAT8_9HELO</name>
<evidence type="ECO:0000256" key="1">
    <source>
        <dbReference type="SAM" id="Coils"/>
    </source>
</evidence>
<dbReference type="GO" id="GO:0016579">
    <property type="term" value="P:protein deubiquitination"/>
    <property type="evidence" value="ECO:0007669"/>
    <property type="project" value="TreeGrafter"/>
</dbReference>
<dbReference type="OrthoDB" id="4489171at2759"/>
<accession>A0A1E1KAT8</accession>
<dbReference type="AlphaFoldDB" id="A0A1E1KAT8"/>
<evidence type="ECO:0008006" key="5">
    <source>
        <dbReference type="Google" id="ProtNLM"/>
    </source>
</evidence>
<dbReference type="Pfam" id="PF14555">
    <property type="entry name" value="UBA_4"/>
    <property type="match status" value="1"/>
</dbReference>
<evidence type="ECO:0000256" key="2">
    <source>
        <dbReference type="SAM" id="MobiDB-lite"/>
    </source>
</evidence>
<dbReference type="PANTHER" id="PTHR39597">
    <property type="entry name" value="UBA DOMAIN-CONTAINING PROTEIN RUP1"/>
    <property type="match status" value="1"/>
</dbReference>
<dbReference type="GO" id="GO:0005829">
    <property type="term" value="C:cytosol"/>
    <property type="evidence" value="ECO:0007669"/>
    <property type="project" value="TreeGrafter"/>
</dbReference>
<keyword evidence="4" id="KW-1185">Reference proteome</keyword>
<dbReference type="EMBL" id="FJUX01000016">
    <property type="protein sequence ID" value="CZS93794.1"/>
    <property type="molecule type" value="Genomic_DNA"/>
</dbReference>
<proteinExistence type="predicted"/>
<evidence type="ECO:0000313" key="3">
    <source>
        <dbReference type="EMBL" id="CZS93794.1"/>
    </source>
</evidence>
<dbReference type="Proteomes" id="UP000178912">
    <property type="component" value="Unassembled WGS sequence"/>
</dbReference>
<keyword evidence="1" id="KW-0175">Coiled coil</keyword>
<feature type="region of interest" description="Disordered" evidence="2">
    <location>
        <begin position="49"/>
        <end position="110"/>
    </location>
</feature>
<feature type="region of interest" description="Disordered" evidence="2">
    <location>
        <begin position="776"/>
        <end position="809"/>
    </location>
</feature>
<reference evidence="4" key="1">
    <citation type="submission" date="2016-03" db="EMBL/GenBank/DDBJ databases">
        <authorList>
            <person name="Guldener U."/>
        </authorList>
    </citation>
    <scope>NUCLEOTIDE SEQUENCE [LARGE SCALE GENOMIC DNA]</scope>
    <source>
        <strain evidence="4">04CH-RAC-A.6.1</strain>
    </source>
</reference>
<protein>
    <recommendedName>
        <fullName evidence="5">Ubiquitin interaction motif protein</fullName>
    </recommendedName>
</protein>
<feature type="compositionally biased region" description="Polar residues" evidence="2">
    <location>
        <begin position="100"/>
        <end position="109"/>
    </location>
</feature>
<dbReference type="InterPro" id="IPR055335">
    <property type="entry name" value="Ucp6/RUP1"/>
</dbReference>
<gene>
    <name evidence="3" type="ORF">RAG0_03920</name>
</gene>
<evidence type="ECO:0000313" key="4">
    <source>
        <dbReference type="Proteomes" id="UP000178912"/>
    </source>
</evidence>
<organism evidence="3 4">
    <name type="scientific">Rhynchosporium agropyri</name>
    <dbReference type="NCBI Taxonomy" id="914238"/>
    <lineage>
        <taxon>Eukaryota</taxon>
        <taxon>Fungi</taxon>
        <taxon>Dikarya</taxon>
        <taxon>Ascomycota</taxon>
        <taxon>Pezizomycotina</taxon>
        <taxon>Leotiomycetes</taxon>
        <taxon>Helotiales</taxon>
        <taxon>Ploettnerulaceae</taxon>
        <taxon>Rhynchosporium</taxon>
    </lineage>
</organism>
<feature type="region of interest" description="Disordered" evidence="2">
    <location>
        <begin position="180"/>
        <end position="215"/>
    </location>
</feature>
<dbReference type="PANTHER" id="PTHR39597:SF1">
    <property type="entry name" value="UBA DOMAIN-CONTAINING PROTEIN RUP1"/>
    <property type="match status" value="1"/>
</dbReference>
<dbReference type="GO" id="GO:0005634">
    <property type="term" value="C:nucleus"/>
    <property type="evidence" value="ECO:0007669"/>
    <property type="project" value="TreeGrafter"/>
</dbReference>